<gene>
    <name evidence="2" type="ORF">DFR30_1517</name>
</gene>
<comment type="caution">
    <text evidence="2">The sequence shown here is derived from an EMBL/GenBank/DDBJ whole genome shotgun (WGS) entry which is preliminary data.</text>
</comment>
<dbReference type="AlphaFoldDB" id="A0A4R1HLZ8"/>
<sequence>MTWKNRHTWIAGLGIIILTNALALAGLAYNRSGEPDARVMLSERELKLPYYWGRKRENSGLALTLNWRMNSASDNKSYYSSRYSPAPWLNQAKLALLGFPVEEATGHAENRRRLNHSLPREAFLVLEFNGPAYQAELTRQQMLSKQQQALADRNPGNQKLAKAAKDSQERLQHEQYKASRLFVIDVGLDAQVLRQHYPDSARYIVQRGSIRARVNKQDDQQWVVQGFVSEIAITRVNIPLQYRSAFEPFMIDDAGKQARDPNYQVTLAYGQRLEPWVVRVESGK</sequence>
<protein>
    <submittedName>
        <fullName evidence="2">Uncharacterized protein DUF4824</fullName>
    </submittedName>
</protein>
<organism evidence="2 3">
    <name type="scientific">Thiogranum longum</name>
    <dbReference type="NCBI Taxonomy" id="1537524"/>
    <lineage>
        <taxon>Bacteria</taxon>
        <taxon>Pseudomonadati</taxon>
        <taxon>Pseudomonadota</taxon>
        <taxon>Gammaproteobacteria</taxon>
        <taxon>Chromatiales</taxon>
        <taxon>Ectothiorhodospiraceae</taxon>
        <taxon>Thiogranum</taxon>
    </lineage>
</organism>
<accession>A0A4R1HLZ8</accession>
<name>A0A4R1HLZ8_9GAMM</name>
<dbReference type="InterPro" id="IPR032249">
    <property type="entry name" value="DUF4824"/>
</dbReference>
<dbReference type="Pfam" id="PF16106">
    <property type="entry name" value="DUF4824"/>
    <property type="match status" value="1"/>
</dbReference>
<feature type="region of interest" description="Disordered" evidence="1">
    <location>
        <begin position="149"/>
        <end position="169"/>
    </location>
</feature>
<evidence type="ECO:0000313" key="2">
    <source>
        <dbReference type="EMBL" id="TCK18242.1"/>
    </source>
</evidence>
<evidence type="ECO:0000313" key="3">
    <source>
        <dbReference type="Proteomes" id="UP000295707"/>
    </source>
</evidence>
<reference evidence="2 3" key="1">
    <citation type="submission" date="2019-03" db="EMBL/GenBank/DDBJ databases">
        <title>Genomic Encyclopedia of Type Strains, Phase IV (KMG-IV): sequencing the most valuable type-strain genomes for metagenomic binning, comparative biology and taxonomic classification.</title>
        <authorList>
            <person name="Goeker M."/>
        </authorList>
    </citation>
    <scope>NUCLEOTIDE SEQUENCE [LARGE SCALE GENOMIC DNA]</scope>
    <source>
        <strain evidence="2 3">DSM 19610</strain>
    </source>
</reference>
<dbReference type="EMBL" id="SMFX01000001">
    <property type="protein sequence ID" value="TCK18242.1"/>
    <property type="molecule type" value="Genomic_DNA"/>
</dbReference>
<dbReference type="Proteomes" id="UP000295707">
    <property type="component" value="Unassembled WGS sequence"/>
</dbReference>
<keyword evidence="3" id="KW-1185">Reference proteome</keyword>
<dbReference type="RefSeq" id="WP_132972062.1">
    <property type="nucleotide sequence ID" value="NZ_SMFX01000001.1"/>
</dbReference>
<proteinExistence type="predicted"/>
<dbReference type="OrthoDB" id="8557961at2"/>
<evidence type="ECO:0000256" key="1">
    <source>
        <dbReference type="SAM" id="MobiDB-lite"/>
    </source>
</evidence>